<reference evidence="1 2" key="1">
    <citation type="submission" date="2023-03" db="EMBL/GenBank/DDBJ databases">
        <title>WGS of Gossypium arboreum.</title>
        <authorList>
            <person name="Yu D."/>
        </authorList>
    </citation>
    <scope>NUCLEOTIDE SEQUENCE [LARGE SCALE GENOMIC DNA]</scope>
    <source>
        <tissue evidence="1">Leaf</tissue>
    </source>
</reference>
<dbReference type="Proteomes" id="UP001358586">
    <property type="component" value="Chromosome 1"/>
</dbReference>
<accession>A0ABR0R527</accession>
<evidence type="ECO:0008006" key="3">
    <source>
        <dbReference type="Google" id="ProtNLM"/>
    </source>
</evidence>
<gene>
    <name evidence="1" type="ORF">PVK06_002508</name>
</gene>
<dbReference type="EMBL" id="JARKNE010000001">
    <property type="protein sequence ID" value="KAK5846232.1"/>
    <property type="molecule type" value="Genomic_DNA"/>
</dbReference>
<dbReference type="PANTHER" id="PTHR46890">
    <property type="entry name" value="NON-LTR RETROLELEMENT REVERSE TRANSCRIPTASE-LIKE PROTEIN-RELATED"/>
    <property type="match status" value="1"/>
</dbReference>
<evidence type="ECO:0000313" key="2">
    <source>
        <dbReference type="Proteomes" id="UP001358586"/>
    </source>
</evidence>
<protein>
    <recommendedName>
        <fullName evidence="3">Reverse transcriptase domain-containing protein</fullName>
    </recommendedName>
</protein>
<name>A0ABR0R527_GOSAR</name>
<keyword evidence="2" id="KW-1185">Reference proteome</keyword>
<proteinExistence type="predicted"/>
<dbReference type="PANTHER" id="PTHR46890:SF48">
    <property type="entry name" value="RNA-DIRECTED DNA POLYMERASE"/>
    <property type="match status" value="1"/>
</dbReference>
<organism evidence="1 2">
    <name type="scientific">Gossypium arboreum</name>
    <name type="common">Tree cotton</name>
    <name type="synonym">Gossypium nanking</name>
    <dbReference type="NCBI Taxonomy" id="29729"/>
    <lineage>
        <taxon>Eukaryota</taxon>
        <taxon>Viridiplantae</taxon>
        <taxon>Streptophyta</taxon>
        <taxon>Embryophyta</taxon>
        <taxon>Tracheophyta</taxon>
        <taxon>Spermatophyta</taxon>
        <taxon>Magnoliopsida</taxon>
        <taxon>eudicotyledons</taxon>
        <taxon>Gunneridae</taxon>
        <taxon>Pentapetalae</taxon>
        <taxon>rosids</taxon>
        <taxon>malvids</taxon>
        <taxon>Malvales</taxon>
        <taxon>Malvaceae</taxon>
        <taxon>Malvoideae</taxon>
        <taxon>Gossypium</taxon>
    </lineage>
</organism>
<evidence type="ECO:0000313" key="1">
    <source>
        <dbReference type="EMBL" id="KAK5846232.1"/>
    </source>
</evidence>
<dbReference type="InterPro" id="IPR052343">
    <property type="entry name" value="Retrotransposon-Effector_Assoc"/>
</dbReference>
<sequence>MEWARKIKLNRGKEVERFNRRLEELNHDDRSEGNLAELVEVKLHLNMEIDKEERYASQRRRNNRICELQRGDGSLATGGKDMENIARAYFLDLFESKGVGNLEHILSRVQTCISDGMNQRLMAPSTKEEIVGALKGMGPTKASGPDGFPVVFYQKYWDIIGKNTMANRLKDVLDDCIDATQSAFIPGRLITENVLLAYELLHSFKNKRTDKKDFMALKLDMRKAYDRVEWIGDGQKVSIWEDTWVPRLEEARIQNLNPNSGLIKVAELIDTSTFMEKEAESILCIPLSLNSHKDQTVWRGEPTGEYSVRSGYKYLLHEEDAIRERKRESTCSETALLQRKYGRN</sequence>
<comment type="caution">
    <text evidence="1">The sequence shown here is derived from an EMBL/GenBank/DDBJ whole genome shotgun (WGS) entry which is preliminary data.</text>
</comment>